<dbReference type="AlphaFoldDB" id="G7YJB3"/>
<dbReference type="Proteomes" id="UP000008909">
    <property type="component" value="Unassembled WGS sequence"/>
</dbReference>
<accession>G7YJB3</accession>
<protein>
    <submittedName>
        <fullName evidence="2">Uncharacterized protein</fullName>
    </submittedName>
</protein>
<evidence type="ECO:0000313" key="2">
    <source>
        <dbReference type="EMBL" id="GAA53046.1"/>
    </source>
</evidence>
<gene>
    <name evidence="2" type="ORF">CLF_109409</name>
</gene>
<dbReference type="EMBL" id="DF143408">
    <property type="protein sequence ID" value="GAA53046.1"/>
    <property type="molecule type" value="Genomic_DNA"/>
</dbReference>
<reference evidence="2" key="1">
    <citation type="journal article" date="2011" name="Genome Biol.">
        <title>The draft genome of the carcinogenic human liver fluke Clonorchis sinensis.</title>
        <authorList>
            <person name="Wang X."/>
            <person name="Chen W."/>
            <person name="Huang Y."/>
            <person name="Sun J."/>
            <person name="Men J."/>
            <person name="Liu H."/>
            <person name="Luo F."/>
            <person name="Guo L."/>
            <person name="Lv X."/>
            <person name="Deng C."/>
            <person name="Zhou C."/>
            <person name="Fan Y."/>
            <person name="Li X."/>
            <person name="Huang L."/>
            <person name="Hu Y."/>
            <person name="Liang C."/>
            <person name="Hu X."/>
            <person name="Xu J."/>
            <person name="Yu X."/>
        </authorList>
    </citation>
    <scope>NUCLEOTIDE SEQUENCE [LARGE SCALE GENOMIC DNA]</scope>
    <source>
        <strain evidence="2">Henan</strain>
    </source>
</reference>
<proteinExistence type="predicted"/>
<feature type="compositionally biased region" description="Basic and acidic residues" evidence="1">
    <location>
        <begin position="97"/>
        <end position="115"/>
    </location>
</feature>
<feature type="region of interest" description="Disordered" evidence="1">
    <location>
        <begin position="97"/>
        <end position="121"/>
    </location>
</feature>
<name>G7YJB3_CLOSI</name>
<keyword evidence="3" id="KW-1185">Reference proteome</keyword>
<evidence type="ECO:0000256" key="1">
    <source>
        <dbReference type="SAM" id="MobiDB-lite"/>
    </source>
</evidence>
<sequence>MPIHYLRRSTIAQQYRSELAQQLSTCIGSGNVDEAWQNVKEAMLAAFSAVCPTSPIRPQNHWISARSLSMIDARKSIPAGNACSTLSVPNCHATRRLHEGSDNDRLFKPRQEKSKGKGPSARTDDLVFLAWGLATTLANQPAPTASGISKSIFKTRRPVYFAAFTVRILKQVSQQDALALGQPGSIPALVQPSGTNETTTIRKCVHLCDEFNGRMHPVRKPVRVGSCDECRIIVFRRECLRDGSVVKALFHGSE</sequence>
<feature type="non-terminal residue" evidence="2">
    <location>
        <position position="254"/>
    </location>
</feature>
<organism evidence="2 3">
    <name type="scientific">Clonorchis sinensis</name>
    <name type="common">Chinese liver fluke</name>
    <dbReference type="NCBI Taxonomy" id="79923"/>
    <lineage>
        <taxon>Eukaryota</taxon>
        <taxon>Metazoa</taxon>
        <taxon>Spiralia</taxon>
        <taxon>Lophotrochozoa</taxon>
        <taxon>Platyhelminthes</taxon>
        <taxon>Trematoda</taxon>
        <taxon>Digenea</taxon>
        <taxon>Opisthorchiida</taxon>
        <taxon>Opisthorchiata</taxon>
        <taxon>Opisthorchiidae</taxon>
        <taxon>Clonorchis</taxon>
    </lineage>
</organism>
<evidence type="ECO:0000313" key="3">
    <source>
        <dbReference type="Proteomes" id="UP000008909"/>
    </source>
</evidence>
<reference key="2">
    <citation type="submission" date="2011-10" db="EMBL/GenBank/DDBJ databases">
        <title>The genome and transcriptome sequence of Clonorchis sinensis provide insights into the carcinogenic liver fluke.</title>
        <authorList>
            <person name="Wang X."/>
            <person name="Huang Y."/>
            <person name="Chen W."/>
            <person name="Liu H."/>
            <person name="Guo L."/>
            <person name="Chen Y."/>
            <person name="Luo F."/>
            <person name="Zhou W."/>
            <person name="Sun J."/>
            <person name="Mao Q."/>
            <person name="Liang P."/>
            <person name="Zhou C."/>
            <person name="Tian Y."/>
            <person name="Men J."/>
            <person name="Lv X."/>
            <person name="Huang L."/>
            <person name="Zhou J."/>
            <person name="Hu Y."/>
            <person name="Li R."/>
            <person name="Zhang F."/>
            <person name="Lei H."/>
            <person name="Li X."/>
            <person name="Hu X."/>
            <person name="Liang C."/>
            <person name="Xu J."/>
            <person name="Wu Z."/>
            <person name="Yu X."/>
        </authorList>
    </citation>
    <scope>NUCLEOTIDE SEQUENCE</scope>
    <source>
        <strain>Henan</strain>
    </source>
</reference>